<organism evidence="5 6">
    <name type="scientific">Jatrophihabitans lederbergiae</name>
    <dbReference type="NCBI Taxonomy" id="3075547"/>
    <lineage>
        <taxon>Bacteria</taxon>
        <taxon>Bacillati</taxon>
        <taxon>Actinomycetota</taxon>
        <taxon>Actinomycetes</taxon>
        <taxon>Jatrophihabitantales</taxon>
        <taxon>Jatrophihabitantaceae</taxon>
        <taxon>Jatrophihabitans</taxon>
    </lineage>
</organism>
<dbReference type="InterPro" id="IPR036129">
    <property type="entry name" value="Glycerate_kinase_sf"/>
</dbReference>
<evidence type="ECO:0000256" key="2">
    <source>
        <dbReference type="ARBA" id="ARBA00022679"/>
    </source>
</evidence>
<dbReference type="InterPro" id="IPR004381">
    <property type="entry name" value="Glycerate_kinase"/>
</dbReference>
<dbReference type="Gene3D" id="3.40.50.10350">
    <property type="entry name" value="Glycerate kinase, domain 1"/>
    <property type="match status" value="2"/>
</dbReference>
<protein>
    <submittedName>
        <fullName evidence="5">Glycerate kinase</fullName>
    </submittedName>
</protein>
<proteinExistence type="inferred from homology"/>
<keyword evidence="6" id="KW-1185">Reference proteome</keyword>
<evidence type="ECO:0000256" key="3">
    <source>
        <dbReference type="ARBA" id="ARBA00022777"/>
    </source>
</evidence>
<keyword evidence="2 4" id="KW-0808">Transferase</keyword>
<keyword evidence="3 4" id="KW-0418">Kinase</keyword>
<evidence type="ECO:0000256" key="4">
    <source>
        <dbReference type="PIRNR" id="PIRNR006078"/>
    </source>
</evidence>
<sequence length="350" mass="35106">MKNRTRAMQLGVRVLAAPDKFRGTATADEVCAAIAAAVESAGGTCVTQPMADGGEGTLAAFGGANRSAVVTGPLGYPVTAGWRLREDGLAVIEAAQANGLLLAGGSQGNDPVAATSRGVGELIAAAIQAGAARVLVGLGGSASTDGGMGAVTALTERGMLSAATVTPIEVCCDVDTRFTDAARIFGPQKGADPTQIAQLTVSLRNQRSEYLRRFGMDVESLPGSGAAGGLAGGLAAIGATLVSGFDRIVDELGLDALIRNADVVITGEGSFDATSLTGKVVGGVARLAQAAGVPVVAVVGVVDERSAAQLPDELRVVSLTGLFGKDRSRTDTAAAVRDAVAGYLSELRQR</sequence>
<dbReference type="RefSeq" id="WP_311422963.1">
    <property type="nucleotide sequence ID" value="NZ_JAVREH010000010.1"/>
</dbReference>
<dbReference type="PIRSF" id="PIRSF006078">
    <property type="entry name" value="GlxK"/>
    <property type="match status" value="1"/>
</dbReference>
<dbReference type="GO" id="GO:0016301">
    <property type="term" value="F:kinase activity"/>
    <property type="evidence" value="ECO:0007669"/>
    <property type="project" value="UniProtKB-KW"/>
</dbReference>
<gene>
    <name evidence="5" type="ORF">RM423_10415</name>
</gene>
<dbReference type="PANTHER" id="PTHR21599">
    <property type="entry name" value="GLYCERATE KINASE"/>
    <property type="match status" value="1"/>
</dbReference>
<reference evidence="6" key="1">
    <citation type="submission" date="2023-07" db="EMBL/GenBank/DDBJ databases">
        <title>30 novel species of actinomycetes from the DSMZ collection.</title>
        <authorList>
            <person name="Nouioui I."/>
        </authorList>
    </citation>
    <scope>NUCLEOTIDE SEQUENCE [LARGE SCALE GENOMIC DNA]</scope>
    <source>
        <strain evidence="6">DSM 44399</strain>
    </source>
</reference>
<comment type="similarity">
    <text evidence="1 4">Belongs to the glycerate kinase type-1 family.</text>
</comment>
<dbReference type="InterPro" id="IPR018193">
    <property type="entry name" value="Glyc_kinase_flavodox-like_fold"/>
</dbReference>
<dbReference type="Proteomes" id="UP001183176">
    <property type="component" value="Unassembled WGS sequence"/>
</dbReference>
<accession>A0ABU2J9Z5</accession>
<evidence type="ECO:0000313" key="5">
    <source>
        <dbReference type="EMBL" id="MDT0261809.1"/>
    </source>
</evidence>
<dbReference type="Pfam" id="PF02595">
    <property type="entry name" value="Gly_kinase"/>
    <property type="match status" value="2"/>
</dbReference>
<comment type="caution">
    <text evidence="5">The sequence shown here is derived from an EMBL/GenBank/DDBJ whole genome shotgun (WGS) entry which is preliminary data.</text>
</comment>
<name>A0ABU2J9Z5_9ACTN</name>
<dbReference type="SUPFAM" id="SSF110738">
    <property type="entry name" value="Glycerate kinase I"/>
    <property type="match status" value="1"/>
</dbReference>
<dbReference type="InterPro" id="IPR018197">
    <property type="entry name" value="Glycerate_kinase_RE-like"/>
</dbReference>
<dbReference type="PANTHER" id="PTHR21599:SF0">
    <property type="entry name" value="GLYCERATE KINASE"/>
    <property type="match status" value="1"/>
</dbReference>
<evidence type="ECO:0000313" key="6">
    <source>
        <dbReference type="Proteomes" id="UP001183176"/>
    </source>
</evidence>
<dbReference type="EMBL" id="JAVREH010000010">
    <property type="protein sequence ID" value="MDT0261809.1"/>
    <property type="molecule type" value="Genomic_DNA"/>
</dbReference>
<dbReference type="Gene3D" id="3.90.1510.10">
    <property type="entry name" value="Glycerate kinase, domain 2"/>
    <property type="match status" value="2"/>
</dbReference>
<evidence type="ECO:0000256" key="1">
    <source>
        <dbReference type="ARBA" id="ARBA00006284"/>
    </source>
</evidence>